<name>A0A167IRI8_9FLAO</name>
<dbReference type="InterPro" id="IPR019052">
    <property type="entry name" value="DUF2383"/>
</dbReference>
<comment type="caution">
    <text evidence="2">The sequence shown here is derived from an EMBL/GenBank/DDBJ whole genome shotgun (WGS) entry which is preliminary data.</text>
</comment>
<dbReference type="OrthoDB" id="282393at2"/>
<feature type="domain" description="DUF2383" evidence="1">
    <location>
        <begin position="10"/>
        <end position="115"/>
    </location>
</feature>
<gene>
    <name evidence="2" type="ORF">ULVI_04190</name>
</gene>
<dbReference type="Pfam" id="PF09537">
    <property type="entry name" value="DUF2383"/>
    <property type="match status" value="1"/>
</dbReference>
<dbReference type="InterPro" id="IPR009078">
    <property type="entry name" value="Ferritin-like_SF"/>
</dbReference>
<dbReference type="InterPro" id="IPR016920">
    <property type="entry name" value="UCP029477"/>
</dbReference>
<proteinExistence type="predicted"/>
<dbReference type="InterPro" id="IPR012347">
    <property type="entry name" value="Ferritin-like"/>
</dbReference>
<evidence type="ECO:0000313" key="3">
    <source>
        <dbReference type="Proteomes" id="UP000077013"/>
    </source>
</evidence>
<dbReference type="AlphaFoldDB" id="A0A167IRI8"/>
<organism evidence="2 3">
    <name type="scientific">Cochleicola gelatinilyticus</name>
    <dbReference type="NCBI Taxonomy" id="1763537"/>
    <lineage>
        <taxon>Bacteria</taxon>
        <taxon>Pseudomonadati</taxon>
        <taxon>Bacteroidota</taxon>
        <taxon>Flavobacteriia</taxon>
        <taxon>Flavobacteriales</taxon>
        <taxon>Flavobacteriaceae</taxon>
        <taxon>Cochleicola</taxon>
    </lineage>
</organism>
<dbReference type="CDD" id="cd00657">
    <property type="entry name" value="Ferritin_like"/>
    <property type="match status" value="1"/>
</dbReference>
<dbReference type="STRING" id="1763537.ULVI_04190"/>
<dbReference type="EMBL" id="LRXL01000026">
    <property type="protein sequence ID" value="OAB79945.1"/>
    <property type="molecule type" value="Genomic_DNA"/>
</dbReference>
<dbReference type="InterPro" id="IPR011971">
    <property type="entry name" value="CHP02284"/>
</dbReference>
<dbReference type="NCBIfam" id="TIGR02284">
    <property type="entry name" value="PA2169 family four-helix-bundle protein"/>
    <property type="match status" value="1"/>
</dbReference>
<keyword evidence="3" id="KW-1185">Reference proteome</keyword>
<sequence length="150" mass="16768">MNNLEKLNGQLNELITKNYDAEKGYKKAADLTKNPELKGYFTNQAQNRYDFGHALKNEIKSTGGDVDKGTSLKGDLHRAWMSVKDTFSANDDKAMLEEVVRGEEAAVEEYNEILSDATLAPTTQNLIKNQVQSVQKALADARSLEAWENK</sequence>
<dbReference type="PIRSF" id="PIRSF029477">
    <property type="entry name" value="UCP029477"/>
    <property type="match status" value="1"/>
</dbReference>
<dbReference type="Proteomes" id="UP000077013">
    <property type="component" value="Unassembled WGS sequence"/>
</dbReference>
<reference evidence="2 3" key="1">
    <citation type="submission" date="2016-02" db="EMBL/GenBank/DDBJ databases">
        <title>Ulvibacter sp. LPB0005, isolated from Thais luteostoma.</title>
        <authorList>
            <person name="Shin S.-K."/>
            <person name="Yi H."/>
        </authorList>
    </citation>
    <scope>NUCLEOTIDE SEQUENCE [LARGE SCALE GENOMIC DNA]</scope>
    <source>
        <strain evidence="2 3">LPB0005</strain>
    </source>
</reference>
<dbReference type="Gene3D" id="1.20.1260.10">
    <property type="match status" value="1"/>
</dbReference>
<dbReference type="RefSeq" id="WP_068590064.1">
    <property type="nucleotide sequence ID" value="NZ_LRXL01000026.1"/>
</dbReference>
<evidence type="ECO:0000259" key="1">
    <source>
        <dbReference type="Pfam" id="PF09537"/>
    </source>
</evidence>
<protein>
    <recommendedName>
        <fullName evidence="1">DUF2383 domain-containing protein</fullName>
    </recommendedName>
</protein>
<dbReference type="SUPFAM" id="SSF47240">
    <property type="entry name" value="Ferritin-like"/>
    <property type="match status" value="1"/>
</dbReference>
<evidence type="ECO:0000313" key="2">
    <source>
        <dbReference type="EMBL" id="OAB79945.1"/>
    </source>
</evidence>
<accession>A0A167IRI8</accession>